<comment type="function">
    <text evidence="8 10">Plays an essential role in the initiation and regulation of chromosomal replication. ATP-DnaA binds to the origin of replication (oriC) to initiate formation of the DNA replication initiation complex once per cell cycle. Binds the DnaA box (a 9 base pair repeat at the origin) and separates the double-stranded (ds)DNA. Forms a right-handed helical filament on oriC DNA; dsDNA binds to the exterior of the filament while single-stranded (ss)DNA is stabiized in the filament's interior. The ATP-DnaA-oriC complex binds and stabilizes one strand of the AT-rich DNA unwinding element (DUE), permitting loading of DNA polymerase. After initiation quickly degrades to an ADP-DnaA complex that is not apt for DNA replication. Binds acidic phospholipids.</text>
</comment>
<dbReference type="Gene3D" id="1.10.1750.10">
    <property type="match status" value="1"/>
</dbReference>
<dbReference type="CDD" id="cd06571">
    <property type="entry name" value="Bac_DnaA_C"/>
    <property type="match status" value="1"/>
</dbReference>
<dbReference type="GO" id="GO:0005886">
    <property type="term" value="C:plasma membrane"/>
    <property type="evidence" value="ECO:0007669"/>
    <property type="project" value="TreeGrafter"/>
</dbReference>
<sequence>MLLDVVEQYDAEKIALFRGVWESTLLHLAQQQDHKKIFSFLCKVGILDLDEKDKMVVFGVPNEFVFTQVKKYFSKPLKESINEVYNPHFSVKFVIYSKFSTSNPLLLDLKKLLHIKETKHSELTAEKKTIKTELSHFFGILFDPKFTFDTFVVWATNNIAFSAAKAVTANPGTAYNPLFLYGSVGLGKTHLMQAIGNEIMTKHPDKVVVYLPVTKLVDEIVTAIKANKLTNVLKKFDDVDVLLIDDVQFLAGKDRTQEIFHNIFNDFQGRQKQIILSSDRPPKELVHIEPRLKSRFSLGLIADIKSPDFETRIAILQSKLMSKWEDLDFNLLEILAKYIKENVRELEWALNILLSRKAILHKDVEQQDVFECLKTLWYKVEHTVEATEVAVQSNTKGTKNFDLLVDMVAQYYGISVQELKSESRKKEITNARQILMLLAKKYFQRTLERIGDHFGGKGHAAVIYAINNTEKKIKNDQDISHDYEVFVDRLGK</sequence>
<evidence type="ECO:0000256" key="11">
    <source>
        <dbReference type="RuleBase" id="RU004227"/>
    </source>
</evidence>
<dbReference type="PRINTS" id="PR00051">
    <property type="entry name" value="DNAA"/>
</dbReference>
<gene>
    <name evidence="8" type="primary">dnaA</name>
    <name evidence="14" type="ORF">ACD_80C00027G0002</name>
</gene>
<dbReference type="GO" id="GO:0005524">
    <property type="term" value="F:ATP binding"/>
    <property type="evidence" value="ECO:0007669"/>
    <property type="project" value="UniProtKB-UniRule"/>
</dbReference>
<feature type="binding site" evidence="8">
    <location>
        <position position="189"/>
    </location>
    <ligand>
        <name>ATP</name>
        <dbReference type="ChEBI" id="CHEBI:30616"/>
    </ligand>
</feature>
<dbReference type="Pfam" id="PF08299">
    <property type="entry name" value="Bac_DnaA_C"/>
    <property type="match status" value="1"/>
</dbReference>
<feature type="region of interest" description="Domain III, AAA+ region" evidence="8">
    <location>
        <begin position="141"/>
        <end position="357"/>
    </location>
</feature>
<keyword evidence="6 8" id="KW-0446">Lipid-binding</keyword>
<keyword evidence="3 8" id="KW-0235">DNA replication</keyword>
<dbReference type="NCBIfam" id="TIGR00362">
    <property type="entry name" value="DnaA"/>
    <property type="match status" value="1"/>
</dbReference>
<dbReference type="Gene3D" id="3.40.50.300">
    <property type="entry name" value="P-loop containing nucleotide triphosphate hydrolases"/>
    <property type="match status" value="1"/>
</dbReference>
<comment type="subcellular location">
    <subcellularLocation>
        <location evidence="8">Cytoplasm</location>
    </subcellularLocation>
</comment>
<feature type="domain" description="AAA+ ATPase" evidence="12">
    <location>
        <begin position="174"/>
        <end position="319"/>
    </location>
</feature>
<evidence type="ECO:0000259" key="12">
    <source>
        <dbReference type="SMART" id="SM00382"/>
    </source>
</evidence>
<evidence type="ECO:0000256" key="4">
    <source>
        <dbReference type="ARBA" id="ARBA00022741"/>
    </source>
</evidence>
<keyword evidence="5 8" id="KW-0067">ATP-binding</keyword>
<name>K1XYX1_9BACT</name>
<dbReference type="InterPro" id="IPR020591">
    <property type="entry name" value="Chromosome_initiator_DnaA-like"/>
</dbReference>
<comment type="subunit">
    <text evidence="8">Oligomerizes as a right-handed, spiral filament on DNA at oriC.</text>
</comment>
<accession>K1XYX1</accession>
<organism evidence="14">
    <name type="scientific">uncultured bacterium</name>
    <name type="common">gcode 4</name>
    <dbReference type="NCBI Taxonomy" id="1234023"/>
    <lineage>
        <taxon>Bacteria</taxon>
        <taxon>environmental samples</taxon>
    </lineage>
</organism>
<feature type="binding site" evidence="8">
    <location>
        <position position="188"/>
    </location>
    <ligand>
        <name>ATP</name>
        <dbReference type="ChEBI" id="CHEBI:30616"/>
    </ligand>
</feature>
<dbReference type="InterPro" id="IPR013317">
    <property type="entry name" value="DnaA_dom"/>
</dbReference>
<evidence type="ECO:0000256" key="5">
    <source>
        <dbReference type="ARBA" id="ARBA00022840"/>
    </source>
</evidence>
<evidence type="ECO:0000313" key="14">
    <source>
        <dbReference type="EMBL" id="EKD25533.1"/>
    </source>
</evidence>
<feature type="region of interest" description="Domain I, interacts with DnaA modulators" evidence="8">
    <location>
        <begin position="1"/>
        <end position="122"/>
    </location>
</feature>
<dbReference type="SMART" id="SM00382">
    <property type="entry name" value="AAA"/>
    <property type="match status" value="1"/>
</dbReference>
<dbReference type="SMART" id="SM00760">
    <property type="entry name" value="Bac_DnaA_C"/>
    <property type="match status" value="1"/>
</dbReference>
<dbReference type="SUPFAM" id="SSF48295">
    <property type="entry name" value="TrpR-like"/>
    <property type="match status" value="1"/>
</dbReference>
<keyword evidence="2 8" id="KW-0963">Cytoplasm</keyword>
<comment type="similarity">
    <text evidence="1 8 11">Belongs to the DnaA family.</text>
</comment>
<dbReference type="GO" id="GO:0008289">
    <property type="term" value="F:lipid binding"/>
    <property type="evidence" value="ECO:0007669"/>
    <property type="project" value="UniProtKB-KW"/>
</dbReference>
<dbReference type="InterPro" id="IPR003593">
    <property type="entry name" value="AAA+_ATPase"/>
</dbReference>
<evidence type="ECO:0000256" key="8">
    <source>
        <dbReference type="HAMAP-Rule" id="MF_00377"/>
    </source>
</evidence>
<dbReference type="GO" id="GO:0006270">
    <property type="term" value="P:DNA replication initiation"/>
    <property type="evidence" value="ECO:0007669"/>
    <property type="project" value="UniProtKB-UniRule"/>
</dbReference>
<reference evidence="14" key="1">
    <citation type="journal article" date="2012" name="Science">
        <title>Fermentation, hydrogen, and sulfur metabolism in multiple uncultivated bacterial phyla.</title>
        <authorList>
            <person name="Wrighton K.C."/>
            <person name="Thomas B.C."/>
            <person name="Sharon I."/>
            <person name="Miller C.S."/>
            <person name="Castelle C.J."/>
            <person name="VerBerkmoes N.C."/>
            <person name="Wilkins M.J."/>
            <person name="Hettich R.L."/>
            <person name="Lipton M.S."/>
            <person name="Williams K.H."/>
            <person name="Long P.E."/>
            <person name="Banfield J.F."/>
        </authorList>
    </citation>
    <scope>NUCLEOTIDE SEQUENCE [LARGE SCALE GENOMIC DNA]</scope>
</reference>
<evidence type="ECO:0000256" key="2">
    <source>
        <dbReference type="ARBA" id="ARBA00022490"/>
    </source>
</evidence>
<dbReference type="PANTHER" id="PTHR30050:SF2">
    <property type="entry name" value="CHROMOSOMAL REPLICATION INITIATOR PROTEIN DNAA"/>
    <property type="match status" value="1"/>
</dbReference>
<comment type="caution">
    <text evidence="8">Lacks conserved residue(s) required for the propagation of feature annotation.</text>
</comment>
<dbReference type="CDD" id="cd00009">
    <property type="entry name" value="AAA"/>
    <property type="match status" value="1"/>
</dbReference>
<dbReference type="InterPro" id="IPR013159">
    <property type="entry name" value="DnaA_C"/>
</dbReference>
<dbReference type="SUPFAM" id="SSF52540">
    <property type="entry name" value="P-loop containing nucleoside triphosphate hydrolases"/>
    <property type="match status" value="1"/>
</dbReference>
<dbReference type="PANTHER" id="PTHR30050">
    <property type="entry name" value="CHROMOSOMAL REPLICATION INITIATOR PROTEIN DNAA"/>
    <property type="match status" value="1"/>
</dbReference>
<comment type="domain">
    <text evidence="8">Domain I is involved in oligomerization and binding regulators, domain II is flexibile and of varying length in different bacteria, domain III forms the AAA+ region, while domain IV binds dsDNA.</text>
</comment>
<protein>
    <recommendedName>
        <fullName evidence="8 9">Chromosomal replication initiator protein DnaA</fullName>
    </recommendedName>
</protein>
<dbReference type="InterPro" id="IPR001957">
    <property type="entry name" value="Chromosome_initiator_DnaA"/>
</dbReference>
<proteinExistence type="inferred from homology"/>
<feature type="region of interest" description="Domain IV, binds dsDNA" evidence="8">
    <location>
        <begin position="358"/>
        <end position="492"/>
    </location>
</feature>
<dbReference type="InterPro" id="IPR010921">
    <property type="entry name" value="Trp_repressor/repl_initiator"/>
</dbReference>
<feature type="domain" description="Chromosomal replication initiator DnaA C-terminal" evidence="13">
    <location>
        <begin position="400"/>
        <end position="469"/>
    </location>
</feature>
<evidence type="ECO:0000259" key="13">
    <source>
        <dbReference type="SMART" id="SM00760"/>
    </source>
</evidence>
<dbReference type="Pfam" id="PF00308">
    <property type="entry name" value="Bac_DnaA"/>
    <property type="match status" value="1"/>
</dbReference>
<feature type="binding site" evidence="8">
    <location>
        <position position="185"/>
    </location>
    <ligand>
        <name>ATP</name>
        <dbReference type="ChEBI" id="CHEBI:30616"/>
    </ligand>
</feature>
<dbReference type="GO" id="GO:0006275">
    <property type="term" value="P:regulation of DNA replication"/>
    <property type="evidence" value="ECO:0007669"/>
    <property type="project" value="UniProtKB-UniRule"/>
</dbReference>
<dbReference type="GO" id="GO:0005737">
    <property type="term" value="C:cytoplasm"/>
    <property type="evidence" value="ECO:0007669"/>
    <property type="project" value="UniProtKB-SubCell"/>
</dbReference>
<dbReference type="Gene3D" id="3.30.300.180">
    <property type="match status" value="1"/>
</dbReference>
<keyword evidence="7 8" id="KW-0238">DNA-binding</keyword>
<keyword evidence="4 8" id="KW-0547">Nucleotide-binding</keyword>
<feature type="binding site" evidence="8">
    <location>
        <position position="187"/>
    </location>
    <ligand>
        <name>ATP</name>
        <dbReference type="ChEBI" id="CHEBI:30616"/>
    </ligand>
</feature>
<evidence type="ECO:0000256" key="10">
    <source>
        <dbReference type="RuleBase" id="RU000577"/>
    </source>
</evidence>
<dbReference type="InterPro" id="IPR038454">
    <property type="entry name" value="DnaA_N_sf"/>
</dbReference>
<comment type="caution">
    <text evidence="14">The sequence shown here is derived from an EMBL/GenBank/DDBJ whole genome shotgun (WGS) entry which is preliminary data.</text>
</comment>
<dbReference type="EMBL" id="AMFJ01036034">
    <property type="protein sequence ID" value="EKD25533.1"/>
    <property type="molecule type" value="Genomic_DNA"/>
</dbReference>
<dbReference type="AlphaFoldDB" id="K1XYX1"/>
<evidence type="ECO:0000256" key="7">
    <source>
        <dbReference type="ARBA" id="ARBA00023125"/>
    </source>
</evidence>
<dbReference type="HAMAP" id="MF_00377">
    <property type="entry name" value="DnaA_bact"/>
    <property type="match status" value="1"/>
</dbReference>
<dbReference type="InterPro" id="IPR027417">
    <property type="entry name" value="P-loop_NTPase"/>
</dbReference>
<evidence type="ECO:0000256" key="3">
    <source>
        <dbReference type="ARBA" id="ARBA00022705"/>
    </source>
</evidence>
<dbReference type="GO" id="GO:0003688">
    <property type="term" value="F:DNA replication origin binding"/>
    <property type="evidence" value="ECO:0007669"/>
    <property type="project" value="UniProtKB-UniRule"/>
</dbReference>
<evidence type="ECO:0000256" key="6">
    <source>
        <dbReference type="ARBA" id="ARBA00023121"/>
    </source>
</evidence>
<evidence type="ECO:0000256" key="9">
    <source>
        <dbReference type="NCBIfam" id="TIGR00362"/>
    </source>
</evidence>
<evidence type="ECO:0000256" key="1">
    <source>
        <dbReference type="ARBA" id="ARBA00006583"/>
    </source>
</evidence>
<dbReference type="Gene3D" id="1.10.8.60">
    <property type="match status" value="1"/>
</dbReference>